<dbReference type="Proteomes" id="UP000002217">
    <property type="component" value="Chromosome"/>
</dbReference>
<dbReference type="KEGG" id="dae:Dtox_0150"/>
<proteinExistence type="predicted"/>
<gene>
    <name evidence="1" type="ordered locus">Dtox_0150</name>
</gene>
<evidence type="ECO:0000313" key="1">
    <source>
        <dbReference type="EMBL" id="ACV61108.1"/>
    </source>
</evidence>
<reference evidence="1 2" key="1">
    <citation type="journal article" date="2009" name="Stand. Genomic Sci.">
        <title>Complete genome sequence of Desulfotomaculum acetoxidans type strain (5575).</title>
        <authorList>
            <person name="Spring S."/>
            <person name="Lapidus A."/>
            <person name="Schroder M."/>
            <person name="Gleim D."/>
            <person name="Sims D."/>
            <person name="Meincke L."/>
            <person name="Glavina Del Rio T."/>
            <person name="Tice H."/>
            <person name="Copeland A."/>
            <person name="Cheng J.F."/>
            <person name="Lucas S."/>
            <person name="Chen F."/>
            <person name="Nolan M."/>
            <person name="Bruce D."/>
            <person name="Goodwin L."/>
            <person name="Pitluck S."/>
            <person name="Ivanova N."/>
            <person name="Mavromatis K."/>
            <person name="Mikhailova N."/>
            <person name="Pati A."/>
            <person name="Chen A."/>
            <person name="Palaniappan K."/>
            <person name="Land M."/>
            <person name="Hauser L."/>
            <person name="Chang Y.J."/>
            <person name="Jeffries C.D."/>
            <person name="Chain P."/>
            <person name="Saunders E."/>
            <person name="Brettin T."/>
            <person name="Detter J.C."/>
            <person name="Goker M."/>
            <person name="Bristow J."/>
            <person name="Eisen J.A."/>
            <person name="Markowitz V."/>
            <person name="Hugenholtz P."/>
            <person name="Kyrpides N.C."/>
            <person name="Klenk H.P."/>
            <person name="Han C."/>
        </authorList>
    </citation>
    <scope>NUCLEOTIDE SEQUENCE [LARGE SCALE GENOMIC DNA]</scope>
    <source>
        <strain evidence="2">ATCC 49208 / DSM 771 / VKM B-1644</strain>
    </source>
</reference>
<evidence type="ECO:0000313" key="2">
    <source>
        <dbReference type="Proteomes" id="UP000002217"/>
    </source>
</evidence>
<dbReference type="EMBL" id="CP001720">
    <property type="protein sequence ID" value="ACV61108.1"/>
    <property type="molecule type" value="Genomic_DNA"/>
</dbReference>
<keyword evidence="2" id="KW-1185">Reference proteome</keyword>
<dbReference type="STRING" id="485916.Dtox_0150"/>
<accession>C8W2V2</accession>
<sequence>MVNGKLIPINIDEALKAPPSIFVFPPGWNNWFQEDYGT</sequence>
<dbReference type="HOGENOM" id="CLU_3327164_0_0_9"/>
<organism evidence="1 2">
    <name type="scientific">Desulfofarcimen acetoxidans (strain ATCC 49208 / DSM 771 / KCTC 5769 / VKM B-1644 / 5575)</name>
    <name type="common">Desulfotomaculum acetoxidans</name>
    <dbReference type="NCBI Taxonomy" id="485916"/>
    <lineage>
        <taxon>Bacteria</taxon>
        <taxon>Bacillati</taxon>
        <taxon>Bacillota</taxon>
        <taxon>Clostridia</taxon>
        <taxon>Eubacteriales</taxon>
        <taxon>Peptococcaceae</taxon>
        <taxon>Desulfofarcimen</taxon>
    </lineage>
</organism>
<name>C8W2V2_DESAS</name>
<protein>
    <submittedName>
        <fullName evidence="1">Uncharacterized protein</fullName>
    </submittedName>
</protein>
<dbReference type="AlphaFoldDB" id="C8W2V2"/>